<evidence type="ECO:0000256" key="1">
    <source>
        <dbReference type="SAM" id="MobiDB-lite"/>
    </source>
</evidence>
<dbReference type="InterPro" id="IPR038648">
    <property type="entry name" value="PHR_sf"/>
</dbReference>
<feature type="compositionally biased region" description="Basic and acidic residues" evidence="1">
    <location>
        <begin position="8"/>
        <end position="20"/>
    </location>
</feature>
<dbReference type="GO" id="GO:0061630">
    <property type="term" value="F:ubiquitin protein ligase activity"/>
    <property type="evidence" value="ECO:0007669"/>
    <property type="project" value="TreeGrafter"/>
</dbReference>
<dbReference type="Gene3D" id="2.60.120.820">
    <property type="entry name" value="PHR domain"/>
    <property type="match status" value="1"/>
</dbReference>
<feature type="compositionally biased region" description="Polar residues" evidence="1">
    <location>
        <begin position="30"/>
        <end position="39"/>
    </location>
</feature>
<name>A0AAD7RDW2_9TELE</name>
<comment type="caution">
    <text evidence="3">The sequence shown here is derived from an EMBL/GenBank/DDBJ whole genome shotgun (WGS) entry which is preliminary data.</text>
</comment>
<dbReference type="Proteomes" id="UP001221898">
    <property type="component" value="Unassembled WGS sequence"/>
</dbReference>
<evidence type="ECO:0000313" key="4">
    <source>
        <dbReference type="Proteomes" id="UP001221898"/>
    </source>
</evidence>
<dbReference type="InterPro" id="IPR012983">
    <property type="entry name" value="PHR"/>
</dbReference>
<dbReference type="FunFam" id="2.60.120.820:FF:000003">
    <property type="entry name" value="E3 ubiquitin-protein ligase MYCBP2 isoform X2"/>
    <property type="match status" value="1"/>
</dbReference>
<evidence type="ECO:0000259" key="2">
    <source>
        <dbReference type="Pfam" id="PF08005"/>
    </source>
</evidence>
<protein>
    <recommendedName>
        <fullName evidence="2">PHR domain-containing protein</fullName>
    </recommendedName>
</protein>
<feature type="domain" description="PHR" evidence="2">
    <location>
        <begin position="39"/>
        <end position="196"/>
    </location>
</feature>
<dbReference type="EMBL" id="JAINUG010000321">
    <property type="protein sequence ID" value="KAJ8378392.1"/>
    <property type="molecule type" value="Genomic_DNA"/>
</dbReference>
<proteinExistence type="predicted"/>
<dbReference type="PANTHER" id="PTHR45943">
    <property type="entry name" value="E3 UBIQUITIN-PROTEIN LIGASE MYCBP2"/>
    <property type="match status" value="1"/>
</dbReference>
<dbReference type="GO" id="GO:0007411">
    <property type="term" value="P:axon guidance"/>
    <property type="evidence" value="ECO:0007669"/>
    <property type="project" value="TreeGrafter"/>
</dbReference>
<accession>A0AAD7RDW2</accession>
<organism evidence="3 4">
    <name type="scientific">Aldrovandia affinis</name>
    <dbReference type="NCBI Taxonomy" id="143900"/>
    <lineage>
        <taxon>Eukaryota</taxon>
        <taxon>Metazoa</taxon>
        <taxon>Chordata</taxon>
        <taxon>Craniata</taxon>
        <taxon>Vertebrata</taxon>
        <taxon>Euteleostomi</taxon>
        <taxon>Actinopterygii</taxon>
        <taxon>Neopterygii</taxon>
        <taxon>Teleostei</taxon>
        <taxon>Notacanthiformes</taxon>
        <taxon>Halosauridae</taxon>
        <taxon>Aldrovandia</taxon>
    </lineage>
</organism>
<sequence length="381" mass="41710">MNNVIKKGHAEKVPQDQLKQKEGKVDGLNSLHSVKSTPNRFRKTSQGRSWNTGNGSPDAICFTVDQPGVVLVGFCMYGGGGLHEFELEVLADDMEHLCDSAHTHRWTSLELVKGTYTTDDSPSDIAEIRLDKAMPLKEKVKYAVRFHNYGSRTANGDGGMTTVQCSDGVAFSFSTCTLSSNGTNQTRGQIPQILYYRSEYDGELQAQLLSKANEEDKNCSRALSVVSAVVRAAKDLLHRAFVVDAEDIPELLSSSSLFSMMLPLILAYISPVAASIPKAAVEVFGLVQELLPAVSALNQKYAPPAFNPNQSTDSTTGNQPEQGLLACTTSSHYSVIESEHPYKQAGVTQYKVSFPDCVRWITIEFDPQCVFSLLTPTERLD</sequence>
<dbReference type="GO" id="GO:0005886">
    <property type="term" value="C:plasma membrane"/>
    <property type="evidence" value="ECO:0007669"/>
    <property type="project" value="TreeGrafter"/>
</dbReference>
<feature type="region of interest" description="Disordered" evidence="1">
    <location>
        <begin position="28"/>
        <end position="51"/>
    </location>
</feature>
<keyword evidence="4" id="KW-1185">Reference proteome</keyword>
<reference evidence="3" key="1">
    <citation type="journal article" date="2023" name="Science">
        <title>Genome structures resolve the early diversification of teleost fishes.</title>
        <authorList>
            <person name="Parey E."/>
            <person name="Louis A."/>
            <person name="Montfort J."/>
            <person name="Bouchez O."/>
            <person name="Roques C."/>
            <person name="Iampietro C."/>
            <person name="Lluch J."/>
            <person name="Castinel A."/>
            <person name="Donnadieu C."/>
            <person name="Desvignes T."/>
            <person name="Floi Bucao C."/>
            <person name="Jouanno E."/>
            <person name="Wen M."/>
            <person name="Mejri S."/>
            <person name="Dirks R."/>
            <person name="Jansen H."/>
            <person name="Henkel C."/>
            <person name="Chen W.J."/>
            <person name="Zahm M."/>
            <person name="Cabau C."/>
            <person name="Klopp C."/>
            <person name="Thompson A.W."/>
            <person name="Robinson-Rechavi M."/>
            <person name="Braasch I."/>
            <person name="Lecointre G."/>
            <person name="Bobe J."/>
            <person name="Postlethwait J.H."/>
            <person name="Berthelot C."/>
            <person name="Roest Crollius H."/>
            <person name="Guiguen Y."/>
        </authorList>
    </citation>
    <scope>NUCLEOTIDE SEQUENCE</scope>
    <source>
        <strain evidence="3">NC1722</strain>
    </source>
</reference>
<dbReference type="AlphaFoldDB" id="A0AAD7RDW2"/>
<gene>
    <name evidence="3" type="ORF">AAFF_G00242800</name>
</gene>
<feature type="region of interest" description="Disordered" evidence="1">
    <location>
        <begin position="1"/>
        <end position="20"/>
    </location>
</feature>
<dbReference type="GO" id="GO:0005634">
    <property type="term" value="C:nucleus"/>
    <property type="evidence" value="ECO:0007669"/>
    <property type="project" value="TreeGrafter"/>
</dbReference>
<dbReference type="GO" id="GO:0008582">
    <property type="term" value="P:regulation of synaptic assembly at neuromuscular junction"/>
    <property type="evidence" value="ECO:0007669"/>
    <property type="project" value="TreeGrafter"/>
</dbReference>
<evidence type="ECO:0000313" key="3">
    <source>
        <dbReference type="EMBL" id="KAJ8378392.1"/>
    </source>
</evidence>
<dbReference type="Pfam" id="PF08005">
    <property type="entry name" value="PHR"/>
    <property type="match status" value="1"/>
</dbReference>
<dbReference type="PANTHER" id="PTHR45943:SF1">
    <property type="entry name" value="E3 UBIQUITIN-PROTEIN LIGASE MYCBP2"/>
    <property type="match status" value="1"/>
</dbReference>